<feature type="transmembrane region" description="Helical" evidence="1">
    <location>
        <begin position="50"/>
        <end position="70"/>
    </location>
</feature>
<evidence type="ECO:0000256" key="1">
    <source>
        <dbReference type="SAM" id="Phobius"/>
    </source>
</evidence>
<keyword evidence="1" id="KW-1133">Transmembrane helix</keyword>
<protein>
    <recommendedName>
        <fullName evidence="3">DUF1772 domain-containing protein</fullName>
    </recommendedName>
</protein>
<proteinExistence type="predicted"/>
<keyword evidence="1" id="KW-0812">Transmembrane</keyword>
<keyword evidence="1" id="KW-0472">Membrane</keyword>
<accession>A0A6J4MYE7</accession>
<dbReference type="AlphaFoldDB" id="A0A6J4MYE7"/>
<feature type="transmembrane region" description="Helical" evidence="1">
    <location>
        <begin position="117"/>
        <end position="138"/>
    </location>
</feature>
<feature type="transmembrane region" description="Helical" evidence="1">
    <location>
        <begin position="76"/>
        <end position="96"/>
    </location>
</feature>
<evidence type="ECO:0000313" key="2">
    <source>
        <dbReference type="EMBL" id="CAA9367814.1"/>
    </source>
</evidence>
<dbReference type="EMBL" id="CADCUK010000059">
    <property type="protein sequence ID" value="CAA9367814.1"/>
    <property type="molecule type" value="Genomic_DNA"/>
</dbReference>
<feature type="transmembrane region" description="Helical" evidence="1">
    <location>
        <begin position="6"/>
        <end position="30"/>
    </location>
</feature>
<name>A0A6J4MYE7_9ACTN</name>
<reference evidence="2" key="1">
    <citation type="submission" date="2020-02" db="EMBL/GenBank/DDBJ databases">
        <authorList>
            <person name="Meier V. D."/>
        </authorList>
    </citation>
    <scope>NUCLEOTIDE SEQUENCE</scope>
    <source>
        <strain evidence="2">AVDCRST_MAG47</strain>
    </source>
</reference>
<organism evidence="2">
    <name type="scientific">uncultured Nocardioidaceae bacterium</name>
    <dbReference type="NCBI Taxonomy" id="253824"/>
    <lineage>
        <taxon>Bacteria</taxon>
        <taxon>Bacillati</taxon>
        <taxon>Actinomycetota</taxon>
        <taxon>Actinomycetes</taxon>
        <taxon>Propionibacteriales</taxon>
        <taxon>Nocardioidaceae</taxon>
        <taxon>environmental samples</taxon>
    </lineage>
</organism>
<sequence>MLDVHAASVALLAAAAVHLGFQLTVTLVVYPTLAFSPDWDRAHSAHTRSITPVVVIVYGALVLATGWALLATWIDPWTLLAAAGAGLALLSTALVAGPTHGRLADGRDPALLRRLLVADRVRTVGAVVFFVGAALGVLR</sequence>
<evidence type="ECO:0008006" key="3">
    <source>
        <dbReference type="Google" id="ProtNLM"/>
    </source>
</evidence>
<gene>
    <name evidence="2" type="ORF">AVDCRST_MAG47-791</name>
</gene>